<dbReference type="EMBL" id="JAUIRO010000007">
    <property type="protein sequence ID" value="KAK0706403.1"/>
    <property type="molecule type" value="Genomic_DNA"/>
</dbReference>
<comment type="caution">
    <text evidence="1">The sequence shown here is derived from an EMBL/GenBank/DDBJ whole genome shotgun (WGS) entry which is preliminary data.</text>
</comment>
<protein>
    <submittedName>
        <fullName evidence="1">Uncharacterized protein</fullName>
    </submittedName>
</protein>
<keyword evidence="2" id="KW-1185">Reference proteome</keyword>
<dbReference type="AlphaFoldDB" id="A0AA39ZZ95"/>
<feature type="non-terminal residue" evidence="1">
    <location>
        <position position="1"/>
    </location>
</feature>
<evidence type="ECO:0000313" key="1">
    <source>
        <dbReference type="EMBL" id="KAK0706403.1"/>
    </source>
</evidence>
<feature type="non-terminal residue" evidence="1">
    <location>
        <position position="167"/>
    </location>
</feature>
<dbReference type="GeneID" id="85319025"/>
<evidence type="ECO:0000313" key="2">
    <source>
        <dbReference type="Proteomes" id="UP001172101"/>
    </source>
</evidence>
<sequence length="167" mass="19556">YDDTSSVGQSSAPTRSIVGHPHHTLVQQLDPGLDHVGHGQPQQQNSFVLWCEFCALKGCQVTFRGDDEAGWIEHHARHLEDRFPARLMCWFCDHVPFVAGQPAERRANFELRMQHIRAHIFDEYQLSDHMRPDFFVIEHLHKHRLLDEETFRYAMQYNELPAAFRLP</sequence>
<accession>A0AA39ZZ95</accession>
<proteinExistence type="predicted"/>
<dbReference type="Proteomes" id="UP001172101">
    <property type="component" value="Unassembled WGS sequence"/>
</dbReference>
<dbReference type="RefSeq" id="XP_060291497.1">
    <property type="nucleotide sequence ID" value="XM_060435755.1"/>
</dbReference>
<name>A0AA39ZZ95_9PEZI</name>
<organism evidence="1 2">
    <name type="scientific">Lasiosphaeria miniovina</name>
    <dbReference type="NCBI Taxonomy" id="1954250"/>
    <lineage>
        <taxon>Eukaryota</taxon>
        <taxon>Fungi</taxon>
        <taxon>Dikarya</taxon>
        <taxon>Ascomycota</taxon>
        <taxon>Pezizomycotina</taxon>
        <taxon>Sordariomycetes</taxon>
        <taxon>Sordariomycetidae</taxon>
        <taxon>Sordariales</taxon>
        <taxon>Lasiosphaeriaceae</taxon>
        <taxon>Lasiosphaeria</taxon>
    </lineage>
</organism>
<gene>
    <name evidence="1" type="ORF">B0T26DRAFT_602213</name>
</gene>
<reference evidence="1" key="1">
    <citation type="submission" date="2023-06" db="EMBL/GenBank/DDBJ databases">
        <title>Genome-scale phylogeny and comparative genomics of the fungal order Sordariales.</title>
        <authorList>
            <consortium name="Lawrence Berkeley National Laboratory"/>
            <person name="Hensen N."/>
            <person name="Bonometti L."/>
            <person name="Westerberg I."/>
            <person name="Brannstrom I.O."/>
            <person name="Guillou S."/>
            <person name="Cros-Aarteil S."/>
            <person name="Calhoun S."/>
            <person name="Haridas S."/>
            <person name="Kuo A."/>
            <person name="Mondo S."/>
            <person name="Pangilinan J."/>
            <person name="Riley R."/>
            <person name="LaButti K."/>
            <person name="Andreopoulos B."/>
            <person name="Lipzen A."/>
            <person name="Chen C."/>
            <person name="Yanf M."/>
            <person name="Daum C."/>
            <person name="Ng V."/>
            <person name="Clum A."/>
            <person name="Steindorff A."/>
            <person name="Ohm R."/>
            <person name="Martin F."/>
            <person name="Silar P."/>
            <person name="Natvig D."/>
            <person name="Lalanne C."/>
            <person name="Gautier V."/>
            <person name="Ament-velasquez S.L."/>
            <person name="Kruys A."/>
            <person name="Hutchinson M.I."/>
            <person name="Powell A.J."/>
            <person name="Barry K."/>
            <person name="Miller A.N."/>
            <person name="Grigoriev I.V."/>
            <person name="Debuchy R."/>
            <person name="Gladieux P."/>
            <person name="Thoren M.H."/>
            <person name="Johannesson H."/>
        </authorList>
    </citation>
    <scope>NUCLEOTIDE SEQUENCE</scope>
    <source>
        <strain evidence="1">SMH2392-1A</strain>
    </source>
</reference>